<reference evidence="3 4" key="1">
    <citation type="submission" date="2024-02" db="EMBL/GenBank/DDBJ databases">
        <title>A draft genome for the cacao thread blight pathogen Marasmius crinis-equi.</title>
        <authorList>
            <person name="Cohen S.P."/>
            <person name="Baruah I.K."/>
            <person name="Amoako-Attah I."/>
            <person name="Bukari Y."/>
            <person name="Meinhardt L.W."/>
            <person name="Bailey B.A."/>
        </authorList>
    </citation>
    <scope>NUCLEOTIDE SEQUENCE [LARGE SCALE GENOMIC DNA]</scope>
    <source>
        <strain evidence="3 4">GH-76</strain>
    </source>
</reference>
<feature type="transmembrane region" description="Helical" evidence="2">
    <location>
        <begin position="415"/>
        <end position="433"/>
    </location>
</feature>
<keyword evidence="2" id="KW-0812">Transmembrane</keyword>
<keyword evidence="2" id="KW-1133">Transmembrane helix</keyword>
<dbReference type="Proteomes" id="UP001465976">
    <property type="component" value="Unassembled WGS sequence"/>
</dbReference>
<keyword evidence="4" id="KW-1185">Reference proteome</keyword>
<keyword evidence="2" id="KW-0472">Membrane</keyword>
<accession>A0ABR3EYE1</accession>
<evidence type="ECO:0000313" key="4">
    <source>
        <dbReference type="Proteomes" id="UP001465976"/>
    </source>
</evidence>
<feature type="transmembrane region" description="Helical" evidence="2">
    <location>
        <begin position="386"/>
        <end position="409"/>
    </location>
</feature>
<name>A0ABR3EYE1_9AGAR</name>
<dbReference type="EMBL" id="JBAHYK010001457">
    <property type="protein sequence ID" value="KAL0567943.1"/>
    <property type="molecule type" value="Genomic_DNA"/>
</dbReference>
<organism evidence="3 4">
    <name type="scientific">Marasmius crinis-equi</name>
    <dbReference type="NCBI Taxonomy" id="585013"/>
    <lineage>
        <taxon>Eukaryota</taxon>
        <taxon>Fungi</taxon>
        <taxon>Dikarya</taxon>
        <taxon>Basidiomycota</taxon>
        <taxon>Agaricomycotina</taxon>
        <taxon>Agaricomycetes</taxon>
        <taxon>Agaricomycetidae</taxon>
        <taxon>Agaricales</taxon>
        <taxon>Marasmiineae</taxon>
        <taxon>Marasmiaceae</taxon>
        <taxon>Marasmius</taxon>
    </lineage>
</organism>
<feature type="region of interest" description="Disordered" evidence="1">
    <location>
        <begin position="445"/>
        <end position="521"/>
    </location>
</feature>
<evidence type="ECO:0000256" key="1">
    <source>
        <dbReference type="SAM" id="MobiDB-lite"/>
    </source>
</evidence>
<feature type="compositionally biased region" description="Low complexity" evidence="1">
    <location>
        <begin position="484"/>
        <end position="503"/>
    </location>
</feature>
<evidence type="ECO:0000256" key="2">
    <source>
        <dbReference type="SAM" id="Phobius"/>
    </source>
</evidence>
<sequence>MSDTVLSKAISFGSLLILNISIPSGSYAGLSGHDSLARSMCTLVDPSVSLLVFYGLVNLCFFPNRGGLARMNIIHTTRPGNDQKKNLVNFRASWWDIGNTAARSGKFEIEWSNGGYPSVTDPEGSLPDIRVAPNSNHWIYPYMLGKQPYQQSGSSHTDPVAVVEIRLTRRALIRTAALAIARFGFFLASSFLIILLHMFIVAFFYEDSLFRTLLILGDLGRWLLVVGQLSSIMTYSLDYKGVCSWGSPEAFKRNPLYGSPWSLGEQLFCRDEVLRYIGRAYHARLVFLLYEYLWPKISRRMPPQWARVWGTENNRGIFATFTCLGDRYFDDTQSTLLRLHVKPRGTGDLCNDFTSAGSYAVDFKVPTLLVQYCFPKRLEAVFWLRVWNFIVLGPLCLCSIAVPYILVWRESDSKVPALIVLGVFQIITAVFTYKDIDNWSINCKFQPDPPPAPETEQNAQSNPGDPPPTFPVPSPHVCYPPVPAATGGPSASTSTSFQASAAAPGHHYQRGQLQDVPQGIV</sequence>
<comment type="caution">
    <text evidence="3">The sequence shown here is derived from an EMBL/GenBank/DDBJ whole genome shotgun (WGS) entry which is preliminary data.</text>
</comment>
<gene>
    <name evidence="3" type="ORF">V5O48_014052</name>
</gene>
<feature type="transmembrane region" description="Helical" evidence="2">
    <location>
        <begin position="176"/>
        <end position="204"/>
    </location>
</feature>
<proteinExistence type="predicted"/>
<evidence type="ECO:0000313" key="3">
    <source>
        <dbReference type="EMBL" id="KAL0567943.1"/>
    </source>
</evidence>
<feature type="transmembrane region" description="Helical" evidence="2">
    <location>
        <begin position="44"/>
        <end position="62"/>
    </location>
</feature>
<protein>
    <submittedName>
        <fullName evidence="3">Uncharacterized protein</fullName>
    </submittedName>
</protein>
<feature type="compositionally biased region" description="Pro residues" evidence="1">
    <location>
        <begin position="464"/>
        <end position="483"/>
    </location>
</feature>